<dbReference type="Pfam" id="PF00483">
    <property type="entry name" value="NTP_transferase"/>
    <property type="match status" value="1"/>
</dbReference>
<evidence type="ECO:0000313" key="2">
    <source>
        <dbReference type="EMBL" id="GAG09385.1"/>
    </source>
</evidence>
<dbReference type="Gene3D" id="3.90.550.10">
    <property type="entry name" value="Spore Coat Polysaccharide Biosynthesis Protein SpsA, Chain A"/>
    <property type="match status" value="1"/>
</dbReference>
<proteinExistence type="predicted"/>
<sequence>MTILTAGMGSRLRPLTANKRKCLARVAGKSILNYQIGAFVSAGMKLRKFKNREHVTFWTVKDCYYWAKKVGFEVVACKGQRGFPYLWKCFSVTFCKSGNSYFEPDYIKEDRAL</sequence>
<reference evidence="2" key="1">
    <citation type="journal article" date="2014" name="Front. Microbiol.">
        <title>High frequency of phylogenetically diverse reductive dehalogenase-homologous genes in deep subseafloor sedimentary metagenomes.</title>
        <authorList>
            <person name="Kawai M."/>
            <person name="Futagami T."/>
            <person name="Toyoda A."/>
            <person name="Takaki Y."/>
            <person name="Nishi S."/>
            <person name="Hori S."/>
            <person name="Arai W."/>
            <person name="Tsubouchi T."/>
            <person name="Morono Y."/>
            <person name="Uchiyama I."/>
            <person name="Ito T."/>
            <person name="Fujiyama A."/>
            <person name="Inagaki F."/>
            <person name="Takami H."/>
        </authorList>
    </citation>
    <scope>NUCLEOTIDE SEQUENCE</scope>
    <source>
        <strain evidence="2">Expedition CK06-06</strain>
    </source>
</reference>
<accession>X0UUH6</accession>
<protein>
    <recommendedName>
        <fullName evidence="1">Nucleotidyl transferase domain-containing protein</fullName>
    </recommendedName>
</protein>
<dbReference type="SUPFAM" id="SSF53448">
    <property type="entry name" value="Nucleotide-diphospho-sugar transferases"/>
    <property type="match status" value="1"/>
</dbReference>
<dbReference type="AlphaFoldDB" id="X0UUH6"/>
<evidence type="ECO:0000259" key="1">
    <source>
        <dbReference type="Pfam" id="PF00483"/>
    </source>
</evidence>
<gene>
    <name evidence="2" type="ORF">S01H1_44685</name>
</gene>
<dbReference type="InterPro" id="IPR029044">
    <property type="entry name" value="Nucleotide-diphossugar_trans"/>
</dbReference>
<feature type="domain" description="Nucleotidyl transferase" evidence="1">
    <location>
        <begin position="3"/>
        <end position="45"/>
    </location>
</feature>
<name>X0UUH6_9ZZZZ</name>
<comment type="caution">
    <text evidence="2">The sequence shown here is derived from an EMBL/GenBank/DDBJ whole genome shotgun (WGS) entry which is preliminary data.</text>
</comment>
<organism evidence="2">
    <name type="scientific">marine sediment metagenome</name>
    <dbReference type="NCBI Taxonomy" id="412755"/>
    <lineage>
        <taxon>unclassified sequences</taxon>
        <taxon>metagenomes</taxon>
        <taxon>ecological metagenomes</taxon>
    </lineage>
</organism>
<dbReference type="InterPro" id="IPR005835">
    <property type="entry name" value="NTP_transferase_dom"/>
</dbReference>
<dbReference type="EMBL" id="BARS01028515">
    <property type="protein sequence ID" value="GAG09385.1"/>
    <property type="molecule type" value="Genomic_DNA"/>
</dbReference>